<proteinExistence type="inferred from homology"/>
<dbReference type="PANTHER" id="PTHR43400">
    <property type="entry name" value="FUMARATE REDUCTASE"/>
    <property type="match status" value="1"/>
</dbReference>
<dbReference type="Pfam" id="PF04205">
    <property type="entry name" value="FMN_bind"/>
    <property type="match status" value="1"/>
</dbReference>
<evidence type="ECO:0000256" key="1">
    <source>
        <dbReference type="ARBA" id="ARBA00008040"/>
    </source>
</evidence>
<dbReference type="SMART" id="SM00900">
    <property type="entry name" value="FMN_bind"/>
    <property type="match status" value="1"/>
</dbReference>
<evidence type="ECO:0000256" key="4">
    <source>
        <dbReference type="ARBA" id="ARBA00022630"/>
    </source>
</evidence>
<dbReference type="GO" id="GO:0033765">
    <property type="term" value="F:steroid dehydrogenase activity, acting on the CH-CH group of donors"/>
    <property type="evidence" value="ECO:0007669"/>
    <property type="project" value="UniProtKB-ARBA"/>
</dbReference>
<dbReference type="GO" id="GO:0016020">
    <property type="term" value="C:membrane"/>
    <property type="evidence" value="ECO:0007669"/>
    <property type="project" value="InterPro"/>
</dbReference>
<dbReference type="KEGG" id="bwa:HLV38_05590"/>
<sequence>MSKVSRRQFLVGGGVAALGGAALLSGCAPRTDGKKGGKGGKGGAGAMGVAVKDALGKHGHFRVEVSMAEGKIDRITPLDSRETPGMGDVAMERLSKLIVDNQTLNVDAVAGASLTSMAFLGAVGDALDELGEKSAEWKKRDKATYAGMAEPPAEADVVVIGSGGAGFAAAITAANAGARVVLMEKLGVLGGDTALSGGEMAVPGNWIQKHEGIEDSPEALAEDMLKGGDHVGDPDLVRIVAEGALESSQWLTFEGGVAWKHDLMQFGGHTTKRSLIPLTHSGSEMTTKLTRRARDISAITLLDCTRALDLVRAGDAISGVKVQNTQTGAEFTIACKAVVLATGGFGSNVEMRVKYNPAMDEKILSTDSVGVTGDGIVMAEGAGAELVDMQYIQTYPVCDPSSGALLYVGDVRLQYQAIMVNKGGMRFVEELERRDVISNAITQQEGGTGYLLFCQKGADATGLLETHADEYDNLESRKVIVKADTLDEVAAAHGVDPAALKKTVDAWNAHCKDGKDPEFSYRGKMNPLEEGPYYLMACKPAVHYTMGGVRIDSEARALSASGEAIPGLFAAGEVTGQIMGTNRLGSCSMTDIYTFGRIAGASAARHAR</sequence>
<name>A0A6M8IXS6_9ACTN</name>
<evidence type="ECO:0000256" key="5">
    <source>
        <dbReference type="ARBA" id="ARBA00022827"/>
    </source>
</evidence>
<dbReference type="AlphaFoldDB" id="A0A6M8IXS6"/>
<keyword evidence="5 8" id="KW-0274">FAD</keyword>
<dbReference type="PROSITE" id="PS51318">
    <property type="entry name" value="TAT"/>
    <property type="match status" value="1"/>
</dbReference>
<dbReference type="InterPro" id="IPR050315">
    <property type="entry name" value="FAD-oxidoreductase_2"/>
</dbReference>
<protein>
    <recommendedName>
        <fullName evidence="3 8">Urocanate reductase</fullName>
        <ecNumber evidence="2 8">1.3.99.33</ecNumber>
    </recommendedName>
</protein>
<dbReference type="GO" id="GO:0010181">
    <property type="term" value="F:FMN binding"/>
    <property type="evidence" value="ECO:0007669"/>
    <property type="project" value="InterPro"/>
</dbReference>
<organism evidence="10 11">
    <name type="scientific">Berryella wangjianweii</name>
    <dbReference type="NCBI Taxonomy" id="2734634"/>
    <lineage>
        <taxon>Bacteria</taxon>
        <taxon>Bacillati</taxon>
        <taxon>Actinomycetota</taxon>
        <taxon>Coriobacteriia</taxon>
        <taxon>Eggerthellales</taxon>
        <taxon>Eggerthellaceae</taxon>
        <taxon>Berryella</taxon>
    </lineage>
</organism>
<gene>
    <name evidence="10" type="ORF">HLV38_05590</name>
</gene>
<dbReference type="PANTHER" id="PTHR43400:SF7">
    <property type="entry name" value="FAD-DEPENDENT OXIDOREDUCTASE 2 FAD BINDING DOMAIN-CONTAINING PROTEIN"/>
    <property type="match status" value="1"/>
</dbReference>
<comment type="similarity">
    <text evidence="1 8">Belongs to the FAD-dependent oxidoreductase 2 family. FRD/SDH subfamily.</text>
</comment>
<dbReference type="InterPro" id="IPR010960">
    <property type="entry name" value="Flavocytochrome_c"/>
</dbReference>
<dbReference type="Proteomes" id="UP000503297">
    <property type="component" value="Chromosome"/>
</dbReference>
<dbReference type="Gene3D" id="3.90.1010.20">
    <property type="match status" value="1"/>
</dbReference>
<accession>A0A6M8IXS6</accession>
<dbReference type="InterPro" id="IPR027477">
    <property type="entry name" value="Succ_DH/fumarate_Rdtase_cat_sf"/>
</dbReference>
<dbReference type="NCBIfam" id="TIGR01813">
    <property type="entry name" value="flavo_cyto_c"/>
    <property type="match status" value="1"/>
</dbReference>
<dbReference type="PRINTS" id="PR00411">
    <property type="entry name" value="PNDRDTASEI"/>
</dbReference>
<keyword evidence="6 8" id="KW-0560">Oxidoreductase</keyword>
<dbReference type="Pfam" id="PF00890">
    <property type="entry name" value="FAD_binding_2"/>
    <property type="match status" value="1"/>
</dbReference>
<evidence type="ECO:0000256" key="7">
    <source>
        <dbReference type="ARBA" id="ARBA00049922"/>
    </source>
</evidence>
<evidence type="ECO:0000256" key="2">
    <source>
        <dbReference type="ARBA" id="ARBA00013137"/>
    </source>
</evidence>
<dbReference type="InterPro" id="IPR007329">
    <property type="entry name" value="FMN-bd"/>
</dbReference>
<comment type="cofactor">
    <cofactor evidence="8">
        <name>FMN</name>
        <dbReference type="ChEBI" id="CHEBI:58210"/>
    </cofactor>
    <text evidence="8">Binds 1 or 2 FMN covalently per subunit.</text>
</comment>
<evidence type="ECO:0000313" key="10">
    <source>
        <dbReference type="EMBL" id="QKF07645.1"/>
    </source>
</evidence>
<keyword evidence="11" id="KW-1185">Reference proteome</keyword>
<dbReference type="SUPFAM" id="SSF56425">
    <property type="entry name" value="Succinate dehydrogenase/fumarate reductase flavoprotein, catalytic domain"/>
    <property type="match status" value="1"/>
</dbReference>
<dbReference type="RefSeq" id="WP_173164949.1">
    <property type="nucleotide sequence ID" value="NZ_CP053716.1"/>
</dbReference>
<comment type="cofactor">
    <cofactor evidence="8">
        <name>FAD</name>
        <dbReference type="ChEBI" id="CHEBI:57692"/>
    </cofactor>
    <text evidence="8">Binds 1 FAD per subunit.</text>
</comment>
<dbReference type="Gene3D" id="3.90.700.10">
    <property type="entry name" value="Succinate dehydrogenase/fumarate reductase flavoprotein, catalytic domain"/>
    <property type="match status" value="1"/>
</dbReference>
<evidence type="ECO:0000259" key="9">
    <source>
        <dbReference type="SMART" id="SM00900"/>
    </source>
</evidence>
<evidence type="ECO:0000313" key="11">
    <source>
        <dbReference type="Proteomes" id="UP000503297"/>
    </source>
</evidence>
<dbReference type="EMBL" id="CP053716">
    <property type="protein sequence ID" value="QKF07645.1"/>
    <property type="molecule type" value="Genomic_DNA"/>
</dbReference>
<dbReference type="EC" id="1.3.99.33" evidence="2 8"/>
<evidence type="ECO:0000256" key="3">
    <source>
        <dbReference type="ARBA" id="ARBA00015872"/>
    </source>
</evidence>
<comment type="catalytic activity">
    <reaction evidence="7 8">
        <text>dihydrourocanate + A = urocanate + AH2</text>
        <dbReference type="Rhea" id="RHEA:36059"/>
        <dbReference type="ChEBI" id="CHEBI:13193"/>
        <dbReference type="ChEBI" id="CHEBI:17499"/>
        <dbReference type="ChEBI" id="CHEBI:27247"/>
        <dbReference type="ChEBI" id="CHEBI:72991"/>
        <dbReference type="EC" id="1.3.99.33"/>
    </reaction>
</comment>
<dbReference type="InterPro" id="IPR036188">
    <property type="entry name" value="FAD/NAD-bd_sf"/>
</dbReference>
<dbReference type="SUPFAM" id="SSF51905">
    <property type="entry name" value="FAD/NAD(P)-binding domain"/>
    <property type="match status" value="1"/>
</dbReference>
<dbReference type="InterPro" id="IPR006311">
    <property type="entry name" value="TAT_signal"/>
</dbReference>
<evidence type="ECO:0000256" key="8">
    <source>
        <dbReference type="RuleBase" id="RU366062"/>
    </source>
</evidence>
<feature type="domain" description="FMN-binding" evidence="9">
    <location>
        <begin position="56"/>
        <end position="130"/>
    </location>
</feature>
<dbReference type="Gene3D" id="3.50.50.60">
    <property type="entry name" value="FAD/NAD(P)-binding domain"/>
    <property type="match status" value="1"/>
</dbReference>
<keyword evidence="4 8" id="KW-0285">Flavoprotein</keyword>
<dbReference type="PRINTS" id="PR00368">
    <property type="entry name" value="FADPNR"/>
</dbReference>
<dbReference type="InterPro" id="IPR003953">
    <property type="entry name" value="FAD-dep_OxRdtase_2_FAD-bd"/>
</dbReference>
<dbReference type="PROSITE" id="PS51257">
    <property type="entry name" value="PROKAR_LIPOPROTEIN"/>
    <property type="match status" value="1"/>
</dbReference>
<reference evidence="11" key="1">
    <citation type="submission" date="2020-05" db="EMBL/GenBank/DDBJ databases">
        <title>Novel species in genus Nocardioides.</title>
        <authorList>
            <person name="Zhang G."/>
        </authorList>
    </citation>
    <scope>NUCLEOTIDE SEQUENCE [LARGE SCALE GENOMIC DNA]</scope>
    <source>
        <strain evidence="11">zg-1050</strain>
    </source>
</reference>
<evidence type="ECO:0000256" key="6">
    <source>
        <dbReference type="ARBA" id="ARBA00023002"/>
    </source>
</evidence>